<evidence type="ECO:0000313" key="4">
    <source>
        <dbReference type="Proteomes" id="UP001432027"/>
    </source>
</evidence>
<organism evidence="3 4">
    <name type="scientific">Pristionchus entomophagus</name>
    <dbReference type="NCBI Taxonomy" id="358040"/>
    <lineage>
        <taxon>Eukaryota</taxon>
        <taxon>Metazoa</taxon>
        <taxon>Ecdysozoa</taxon>
        <taxon>Nematoda</taxon>
        <taxon>Chromadorea</taxon>
        <taxon>Rhabditida</taxon>
        <taxon>Rhabditina</taxon>
        <taxon>Diplogasteromorpha</taxon>
        <taxon>Diplogasteroidea</taxon>
        <taxon>Neodiplogasteridae</taxon>
        <taxon>Pristionchus</taxon>
    </lineage>
</organism>
<name>A0AAV5TNV8_9BILA</name>
<dbReference type="EMBL" id="BTSX01000004">
    <property type="protein sequence ID" value="GMS96057.1"/>
    <property type="molecule type" value="Genomic_DNA"/>
</dbReference>
<comment type="caution">
    <text evidence="3">The sequence shown here is derived from an EMBL/GenBank/DDBJ whole genome shotgun (WGS) entry which is preliminary data.</text>
</comment>
<dbReference type="Gene3D" id="3.30.420.40">
    <property type="match status" value="2"/>
</dbReference>
<proteinExistence type="inferred from homology"/>
<gene>
    <name evidence="3" type="ORF">PENTCL1PPCAC_18232</name>
</gene>
<evidence type="ECO:0000256" key="1">
    <source>
        <dbReference type="RuleBase" id="RU000487"/>
    </source>
</evidence>
<reference evidence="3" key="1">
    <citation type="submission" date="2023-10" db="EMBL/GenBank/DDBJ databases">
        <title>Genome assembly of Pristionchus species.</title>
        <authorList>
            <person name="Yoshida K."/>
            <person name="Sommer R.J."/>
        </authorList>
    </citation>
    <scope>NUCLEOTIDE SEQUENCE</scope>
    <source>
        <strain evidence="3">RS0144</strain>
    </source>
</reference>
<sequence>FYNFSSMAQSGTESTRGYSRSSTGLGAGSTRRSVSSMSTTSLSLQHAINIDGNKPAVVIEIGAQLTKIGFAGEFSPRNIIRTEYMDESLIVQRDLFDGVDETKRSSLSRLFHFFKHIYFTHLLTVPRERRVVIIESLLAPSHIRRAITVVVLEMMEAPSILFAPSHLMATLPFNTNTALVVDLGWTEACSMPIAEGITMLSQWEAVGKGAKAVIRRLRELLERDGLVEDVDGSRRPLSQGDWHVIDDAKLLEDILVRGLFVTRMSRADSLGVGEKPEPEPSEIVLPMGTEMLVVPGYVRELAAEVLFDSKSEDEPGLHEMIHNIVARCPLDLRRKLFSRLLIVGGLAHLPGLLPRLKAEIVRLGEIRKLKTTDSVGFYILEKCRMESWMAWLGGSMFGSLSDTLTHRSLTREDWIENRKLSDSIHWNDPFEKAGLVKARS</sequence>
<dbReference type="Pfam" id="PF00022">
    <property type="entry name" value="Actin"/>
    <property type="match status" value="1"/>
</dbReference>
<dbReference type="InterPro" id="IPR004000">
    <property type="entry name" value="Actin"/>
</dbReference>
<feature type="region of interest" description="Disordered" evidence="2">
    <location>
        <begin position="1"/>
        <end position="34"/>
    </location>
</feature>
<comment type="similarity">
    <text evidence="1">Belongs to the actin family.</text>
</comment>
<dbReference type="PANTHER" id="PTHR11937">
    <property type="entry name" value="ACTIN"/>
    <property type="match status" value="1"/>
</dbReference>
<evidence type="ECO:0008006" key="5">
    <source>
        <dbReference type="Google" id="ProtNLM"/>
    </source>
</evidence>
<dbReference type="SUPFAM" id="SSF53067">
    <property type="entry name" value="Actin-like ATPase domain"/>
    <property type="match status" value="2"/>
</dbReference>
<evidence type="ECO:0000313" key="3">
    <source>
        <dbReference type="EMBL" id="GMS96057.1"/>
    </source>
</evidence>
<dbReference type="AlphaFoldDB" id="A0AAV5TNV8"/>
<accession>A0AAV5TNV8</accession>
<evidence type="ECO:0000256" key="2">
    <source>
        <dbReference type="SAM" id="MobiDB-lite"/>
    </source>
</evidence>
<dbReference type="CDD" id="cd10207">
    <property type="entry name" value="ASKHA_NBD_Arp10"/>
    <property type="match status" value="1"/>
</dbReference>
<feature type="non-terminal residue" evidence="3">
    <location>
        <position position="1"/>
    </location>
</feature>
<dbReference type="SMART" id="SM00268">
    <property type="entry name" value="ACTIN"/>
    <property type="match status" value="1"/>
</dbReference>
<keyword evidence="4" id="KW-1185">Reference proteome</keyword>
<dbReference type="Proteomes" id="UP001432027">
    <property type="component" value="Unassembled WGS sequence"/>
</dbReference>
<feature type="compositionally biased region" description="Polar residues" evidence="2">
    <location>
        <begin position="1"/>
        <end position="24"/>
    </location>
</feature>
<dbReference type="InterPro" id="IPR043129">
    <property type="entry name" value="ATPase_NBD"/>
</dbReference>
<dbReference type="Gene3D" id="3.90.640.10">
    <property type="entry name" value="Actin, Chain A, domain 4"/>
    <property type="match status" value="1"/>
</dbReference>
<protein>
    <recommendedName>
        <fullName evidence="5">Actin-related protein 10</fullName>
    </recommendedName>
</protein>